<protein>
    <recommendedName>
        <fullName evidence="6">Acid phosphatase</fullName>
    </recommendedName>
</protein>
<evidence type="ECO:0008006" key="6">
    <source>
        <dbReference type="Google" id="ProtNLM"/>
    </source>
</evidence>
<evidence type="ECO:0000256" key="1">
    <source>
        <dbReference type="ARBA" id="ARBA00022729"/>
    </source>
</evidence>
<dbReference type="RefSeq" id="WP_145844542.1">
    <property type="nucleotide sequence ID" value="NZ_CP042239.1"/>
</dbReference>
<proteinExistence type="predicted"/>
<evidence type="ECO:0000313" key="5">
    <source>
        <dbReference type="Proteomes" id="UP000318055"/>
    </source>
</evidence>
<feature type="signal peptide" evidence="3">
    <location>
        <begin position="1"/>
        <end position="23"/>
    </location>
</feature>
<gene>
    <name evidence="4" type="ORF">FPZ54_01820</name>
</gene>
<sequence length="350" mass="36049">MIRLRAIAALATASLLTGGCVAAAIPVLAGGVIARGELSGDNKAPAQRRQERGEAPLDAPLATERARERMQAADPVSGTDAQSGLATAQARERMRIAEGAAIVPLEGVGAPGGRTVPDGAAPPLSAGAGEAAAYSLQAYQSLWTYVEAQVAARRAGTEPRAVVLAEGASLDAPRYVACGTKPLAIVFDLDENAEGSDPQARWRRWNGDGRDLVAAVPGAVEGIEAVRREGVQAIFTSARARSGAAGVSALLAQLGFGQTEAGKTLFLRGGESPIPGDQMRQTIAASYCVIAIVGDSLGEFSDAFDAEGNSARRPTAATETMVAPLWGAGWFLLPNPVRSTVNPSQDTPKE</sequence>
<feature type="region of interest" description="Disordered" evidence="2">
    <location>
        <begin position="38"/>
        <end position="60"/>
    </location>
</feature>
<accession>A0A518RBP3</accession>
<dbReference type="InterPro" id="IPR005519">
    <property type="entry name" value="Acid_phosphat_B-like"/>
</dbReference>
<name>A0A518RBP3_9SPHN</name>
<evidence type="ECO:0000256" key="3">
    <source>
        <dbReference type="SAM" id="SignalP"/>
    </source>
</evidence>
<evidence type="ECO:0000313" key="4">
    <source>
        <dbReference type="EMBL" id="QDX24890.1"/>
    </source>
</evidence>
<dbReference type="SUPFAM" id="SSF56784">
    <property type="entry name" value="HAD-like"/>
    <property type="match status" value="1"/>
</dbReference>
<dbReference type="PROSITE" id="PS51257">
    <property type="entry name" value="PROKAR_LIPOPROTEIN"/>
    <property type="match status" value="1"/>
</dbReference>
<dbReference type="EMBL" id="CP042239">
    <property type="protein sequence ID" value="QDX24890.1"/>
    <property type="molecule type" value="Genomic_DNA"/>
</dbReference>
<feature type="chain" id="PRO_5022025383" description="Acid phosphatase" evidence="3">
    <location>
        <begin position="24"/>
        <end position="350"/>
    </location>
</feature>
<evidence type="ECO:0000256" key="2">
    <source>
        <dbReference type="SAM" id="MobiDB-lite"/>
    </source>
</evidence>
<dbReference type="InterPro" id="IPR036412">
    <property type="entry name" value="HAD-like_sf"/>
</dbReference>
<dbReference type="AlphaFoldDB" id="A0A518RBP3"/>
<keyword evidence="1 3" id="KW-0732">Signal</keyword>
<dbReference type="InterPro" id="IPR023214">
    <property type="entry name" value="HAD_sf"/>
</dbReference>
<keyword evidence="5" id="KW-1185">Reference proteome</keyword>
<organism evidence="4 5">
    <name type="scientific">Sphingomonas suaedae</name>
    <dbReference type="NCBI Taxonomy" id="2599297"/>
    <lineage>
        <taxon>Bacteria</taxon>
        <taxon>Pseudomonadati</taxon>
        <taxon>Pseudomonadota</taxon>
        <taxon>Alphaproteobacteria</taxon>
        <taxon>Sphingomonadales</taxon>
        <taxon>Sphingomonadaceae</taxon>
        <taxon>Sphingomonas</taxon>
    </lineage>
</organism>
<dbReference type="KEGG" id="ssua:FPZ54_01820"/>
<dbReference type="Pfam" id="PF03767">
    <property type="entry name" value="Acid_phosphat_B"/>
    <property type="match status" value="1"/>
</dbReference>
<dbReference type="OrthoDB" id="193314at2"/>
<dbReference type="Proteomes" id="UP000318055">
    <property type="component" value="Chromosome"/>
</dbReference>
<reference evidence="4 5" key="1">
    <citation type="submission" date="2019-07" db="EMBL/GenBank/DDBJ databases">
        <title>Sphingomonas alkalisoli sp. nov., isolated from rhizosphere soil of Suaedae salsa.</title>
        <authorList>
            <person name="Zhang H."/>
            <person name="Xu L."/>
            <person name="Zhang J.-X."/>
            <person name="Sun J.-Q."/>
        </authorList>
    </citation>
    <scope>NUCLEOTIDE SEQUENCE [LARGE SCALE GENOMIC DNA]</scope>
    <source>
        <strain evidence="4 5">XS-10</strain>
    </source>
</reference>
<dbReference type="Gene3D" id="3.40.50.1000">
    <property type="entry name" value="HAD superfamily/HAD-like"/>
    <property type="match status" value="1"/>
</dbReference>